<dbReference type="PRINTS" id="PR00406">
    <property type="entry name" value="CYTB5RDTASE"/>
</dbReference>
<dbReference type="InterPro" id="IPR036010">
    <property type="entry name" value="2Fe-2S_ferredoxin-like_sf"/>
</dbReference>
<evidence type="ECO:0000313" key="11">
    <source>
        <dbReference type="EMBL" id="MFN0255472.1"/>
    </source>
</evidence>
<gene>
    <name evidence="11" type="ORF">E6A44_007815</name>
</gene>
<dbReference type="Gene3D" id="2.40.30.10">
    <property type="entry name" value="Translation factors"/>
    <property type="match status" value="1"/>
</dbReference>
<dbReference type="InterPro" id="IPR039261">
    <property type="entry name" value="FNR_nucleotide-bd"/>
</dbReference>
<dbReference type="EMBL" id="SSHJ02000005">
    <property type="protein sequence ID" value="MFN0255472.1"/>
    <property type="molecule type" value="Genomic_DNA"/>
</dbReference>
<dbReference type="SUPFAM" id="SSF54292">
    <property type="entry name" value="2Fe-2S ferredoxin-like"/>
    <property type="match status" value="1"/>
</dbReference>
<keyword evidence="6" id="KW-0560">Oxidoreductase</keyword>
<dbReference type="Gene3D" id="3.10.20.30">
    <property type="match status" value="1"/>
</dbReference>
<evidence type="ECO:0000256" key="6">
    <source>
        <dbReference type="ARBA" id="ARBA00023002"/>
    </source>
</evidence>
<dbReference type="Pfam" id="PF00111">
    <property type="entry name" value="Fer2"/>
    <property type="match status" value="1"/>
</dbReference>
<dbReference type="CDD" id="cd06214">
    <property type="entry name" value="PA_degradation_oxidoreductase_like"/>
    <property type="match status" value="1"/>
</dbReference>
<feature type="domain" description="2Fe-2S ferredoxin-type" evidence="9">
    <location>
        <begin position="262"/>
        <end position="350"/>
    </location>
</feature>
<name>A0ABW9J6H4_9SPHI</name>
<organism evidence="11 12">
    <name type="scientific">Pedobacter ureilyticus</name>
    <dbReference type="NCBI Taxonomy" id="1393051"/>
    <lineage>
        <taxon>Bacteria</taxon>
        <taxon>Pseudomonadati</taxon>
        <taxon>Bacteroidota</taxon>
        <taxon>Sphingobacteriia</taxon>
        <taxon>Sphingobacteriales</taxon>
        <taxon>Sphingobacteriaceae</taxon>
        <taxon>Pedobacter</taxon>
    </lineage>
</organism>
<dbReference type="InterPro" id="IPR001433">
    <property type="entry name" value="OxRdtase_FAD/NAD-bd"/>
</dbReference>
<protein>
    <submittedName>
        <fullName evidence="11">2Fe-2S iron-sulfur cluster-binding protein</fullName>
    </submittedName>
</protein>
<dbReference type="InterPro" id="IPR008333">
    <property type="entry name" value="Cbr1-like_FAD-bd_dom"/>
</dbReference>
<dbReference type="PROSITE" id="PS00197">
    <property type="entry name" value="2FE2S_FER_1"/>
    <property type="match status" value="1"/>
</dbReference>
<dbReference type="PRINTS" id="PR00371">
    <property type="entry name" value="FPNCR"/>
</dbReference>
<evidence type="ECO:0000256" key="8">
    <source>
        <dbReference type="ARBA" id="ARBA00023014"/>
    </source>
</evidence>
<keyword evidence="4" id="KW-0479">Metal-binding</keyword>
<keyword evidence="3" id="KW-0001">2Fe-2S</keyword>
<dbReference type="PANTHER" id="PTHR47354">
    <property type="entry name" value="NADH OXIDOREDUCTASE HCR"/>
    <property type="match status" value="1"/>
</dbReference>
<comment type="caution">
    <text evidence="11">The sequence shown here is derived from an EMBL/GenBank/DDBJ whole genome shotgun (WGS) entry which is preliminary data.</text>
</comment>
<keyword evidence="2" id="KW-0285">Flavoprotein</keyword>
<keyword evidence="8" id="KW-0411">Iron-sulfur</keyword>
<dbReference type="PROSITE" id="PS51085">
    <property type="entry name" value="2FE2S_FER_2"/>
    <property type="match status" value="1"/>
</dbReference>
<dbReference type="CDD" id="cd00207">
    <property type="entry name" value="fer2"/>
    <property type="match status" value="1"/>
</dbReference>
<dbReference type="Gene3D" id="3.40.50.80">
    <property type="entry name" value="Nucleotide-binding domain of ferredoxin-NADP reductase (FNR) module"/>
    <property type="match status" value="1"/>
</dbReference>
<evidence type="ECO:0000256" key="1">
    <source>
        <dbReference type="ARBA" id="ARBA00001974"/>
    </source>
</evidence>
<dbReference type="SUPFAM" id="SSF63380">
    <property type="entry name" value="Riboflavin synthase domain-like"/>
    <property type="match status" value="1"/>
</dbReference>
<dbReference type="InterPro" id="IPR050415">
    <property type="entry name" value="MRET"/>
</dbReference>
<dbReference type="InterPro" id="IPR017938">
    <property type="entry name" value="Riboflavin_synthase-like_b-brl"/>
</dbReference>
<evidence type="ECO:0000256" key="7">
    <source>
        <dbReference type="ARBA" id="ARBA00023004"/>
    </source>
</evidence>
<dbReference type="InterPro" id="IPR001709">
    <property type="entry name" value="Flavoprot_Pyr_Nucl_cyt_Rdtase"/>
</dbReference>
<keyword evidence="5" id="KW-0274">FAD</keyword>
<dbReference type="InterPro" id="IPR017927">
    <property type="entry name" value="FAD-bd_FR_type"/>
</dbReference>
<keyword evidence="7" id="KW-0408">Iron</keyword>
<dbReference type="InterPro" id="IPR001041">
    <property type="entry name" value="2Fe-2S_ferredoxin-type"/>
</dbReference>
<dbReference type="PROSITE" id="PS51384">
    <property type="entry name" value="FAD_FR"/>
    <property type="match status" value="1"/>
</dbReference>
<proteinExistence type="predicted"/>
<accession>A0ABW9J6H4</accession>
<keyword evidence="12" id="KW-1185">Reference proteome</keyword>
<evidence type="ECO:0000256" key="2">
    <source>
        <dbReference type="ARBA" id="ARBA00022630"/>
    </source>
</evidence>
<dbReference type="InterPro" id="IPR006058">
    <property type="entry name" value="2Fe2S_fd_BS"/>
</dbReference>
<sequence>MSLQQLKVTSVQQEVNEVISITLEPTAGGKPIYKAGQFLTLSFRIGEKELRRSYSAYSSPLVDEPLSIAVKLVENGEISRFLHHSLGEGDIVEVTDPNGMFFYEPEEDKDRTVFLFAAGVGITPLFSILKTALVGERQSKIVLIYSSRSAEETLFLEELKEWQNIYPDRFKLINLFSNSKNLMRARLNGFLVHELIREQLPFVKENALFYTCGPVDYMDVCRISILGAGYKPHQVKRETFVLPEDEIDEDDATEKVVDKNTYSVNLIFQGETHHLQVPWPKRILDVALENKIKIPYSCSGGVCSTCASTCISGGVRMDYNEVLTDDEIANGRVLVCTGHPTENDTTITWE</sequence>
<dbReference type="SUPFAM" id="SSF52343">
    <property type="entry name" value="Ferredoxin reductase-like, C-terminal NADP-linked domain"/>
    <property type="match status" value="1"/>
</dbReference>
<dbReference type="Pfam" id="PF00970">
    <property type="entry name" value="FAD_binding_6"/>
    <property type="match status" value="1"/>
</dbReference>
<evidence type="ECO:0000313" key="12">
    <source>
        <dbReference type="Proteomes" id="UP001517247"/>
    </source>
</evidence>
<reference evidence="11 12" key="1">
    <citation type="submission" date="2024-12" db="EMBL/GenBank/DDBJ databases">
        <authorList>
            <person name="Hu S."/>
        </authorList>
    </citation>
    <scope>NUCLEOTIDE SEQUENCE [LARGE SCALE GENOMIC DNA]</scope>
    <source>
        <strain evidence="11 12">THG-T11</strain>
    </source>
</reference>
<feature type="domain" description="FAD-binding FR-type" evidence="10">
    <location>
        <begin position="1"/>
        <end position="104"/>
    </location>
</feature>
<comment type="cofactor">
    <cofactor evidence="1">
        <name>FAD</name>
        <dbReference type="ChEBI" id="CHEBI:57692"/>
    </cofactor>
</comment>
<dbReference type="RefSeq" id="WP_138722573.1">
    <property type="nucleotide sequence ID" value="NZ_SSHJ02000005.1"/>
</dbReference>
<dbReference type="PANTHER" id="PTHR47354:SF8">
    <property type="entry name" value="1,2-PHENYLACETYL-COA EPOXIDASE, SUBUNIT E"/>
    <property type="match status" value="1"/>
</dbReference>
<dbReference type="Pfam" id="PF00175">
    <property type="entry name" value="NAD_binding_1"/>
    <property type="match status" value="1"/>
</dbReference>
<evidence type="ECO:0000256" key="5">
    <source>
        <dbReference type="ARBA" id="ARBA00022827"/>
    </source>
</evidence>
<dbReference type="InterPro" id="IPR012675">
    <property type="entry name" value="Beta-grasp_dom_sf"/>
</dbReference>
<evidence type="ECO:0000259" key="9">
    <source>
        <dbReference type="PROSITE" id="PS51085"/>
    </source>
</evidence>
<evidence type="ECO:0000256" key="4">
    <source>
        <dbReference type="ARBA" id="ARBA00022723"/>
    </source>
</evidence>
<evidence type="ECO:0000256" key="3">
    <source>
        <dbReference type="ARBA" id="ARBA00022714"/>
    </source>
</evidence>
<dbReference type="Proteomes" id="UP001517247">
    <property type="component" value="Unassembled WGS sequence"/>
</dbReference>
<evidence type="ECO:0000259" key="10">
    <source>
        <dbReference type="PROSITE" id="PS51384"/>
    </source>
</evidence>